<reference evidence="1" key="1">
    <citation type="journal article" date="2021" name="Genome Biol. Evol.">
        <title>The assembled and annotated genome of the fairy-ring fungus Marasmius oreades.</title>
        <authorList>
            <person name="Hiltunen M."/>
            <person name="Ament-Velasquez S.L."/>
            <person name="Johannesson H."/>
        </authorList>
    </citation>
    <scope>NUCLEOTIDE SEQUENCE</scope>
    <source>
        <strain evidence="1">03SP1</strain>
    </source>
</reference>
<dbReference type="AlphaFoldDB" id="A0A9P7ULZ4"/>
<name>A0A9P7ULZ4_9AGAR</name>
<dbReference type="OrthoDB" id="3103704at2759"/>
<dbReference type="KEGG" id="more:E1B28_003132"/>
<dbReference type="EMBL" id="CM032191">
    <property type="protein sequence ID" value="KAG7085576.1"/>
    <property type="molecule type" value="Genomic_DNA"/>
</dbReference>
<gene>
    <name evidence="1" type="ORF">E1B28_003132</name>
</gene>
<protein>
    <submittedName>
        <fullName evidence="1">Uncharacterized protein</fullName>
    </submittedName>
</protein>
<organism evidence="1 2">
    <name type="scientific">Marasmius oreades</name>
    <name type="common">fairy-ring Marasmius</name>
    <dbReference type="NCBI Taxonomy" id="181124"/>
    <lineage>
        <taxon>Eukaryota</taxon>
        <taxon>Fungi</taxon>
        <taxon>Dikarya</taxon>
        <taxon>Basidiomycota</taxon>
        <taxon>Agaricomycotina</taxon>
        <taxon>Agaricomycetes</taxon>
        <taxon>Agaricomycetidae</taxon>
        <taxon>Agaricales</taxon>
        <taxon>Marasmiineae</taxon>
        <taxon>Marasmiaceae</taxon>
        <taxon>Marasmius</taxon>
    </lineage>
</organism>
<keyword evidence="2" id="KW-1185">Reference proteome</keyword>
<evidence type="ECO:0000313" key="2">
    <source>
        <dbReference type="Proteomes" id="UP001049176"/>
    </source>
</evidence>
<evidence type="ECO:0000313" key="1">
    <source>
        <dbReference type="EMBL" id="KAG7085576.1"/>
    </source>
</evidence>
<dbReference type="RefSeq" id="XP_043002047.1">
    <property type="nucleotide sequence ID" value="XM_043160091.1"/>
</dbReference>
<proteinExistence type="predicted"/>
<sequence length="165" mass="19373">MLTLRYMVENSPWKDKDMPGIYFAEPHLDHYPPIFDFGVALTMPEILDFAVKKGIIEKLPASDDDMRRLPFNVQEYFNEKFGFKSMVQFGMPQIASKERLFSFGVWTNYKCCVSESKKLHVVEVMKQEFDVEDLTWFISYMNEGLKSHYTVPEDKFLAFLAAARR</sequence>
<comment type="caution">
    <text evidence="1">The sequence shown here is derived from an EMBL/GenBank/DDBJ whole genome shotgun (WGS) entry which is preliminary data.</text>
</comment>
<accession>A0A9P7ULZ4</accession>
<dbReference type="GeneID" id="66072208"/>
<dbReference type="Proteomes" id="UP001049176">
    <property type="component" value="Chromosome 11"/>
</dbReference>